<proteinExistence type="predicted"/>
<name>A0A8X6F1X6_TRICU</name>
<accession>A0A8X6F1X6</accession>
<protein>
    <submittedName>
        <fullName evidence="2">PiggyBac transposable element-derived protein 4</fullName>
    </submittedName>
</protein>
<dbReference type="Pfam" id="PF13843">
    <property type="entry name" value="DDE_Tnp_1_7"/>
    <property type="match status" value="1"/>
</dbReference>
<dbReference type="AlphaFoldDB" id="A0A8X6F1X6"/>
<organism evidence="2 3">
    <name type="scientific">Trichonephila clavata</name>
    <name type="common">Joro spider</name>
    <name type="synonym">Nephila clavata</name>
    <dbReference type="NCBI Taxonomy" id="2740835"/>
    <lineage>
        <taxon>Eukaryota</taxon>
        <taxon>Metazoa</taxon>
        <taxon>Ecdysozoa</taxon>
        <taxon>Arthropoda</taxon>
        <taxon>Chelicerata</taxon>
        <taxon>Arachnida</taxon>
        <taxon>Araneae</taxon>
        <taxon>Araneomorphae</taxon>
        <taxon>Entelegynae</taxon>
        <taxon>Araneoidea</taxon>
        <taxon>Nephilidae</taxon>
        <taxon>Trichonephila</taxon>
    </lineage>
</organism>
<dbReference type="EMBL" id="BMAO01020438">
    <property type="protein sequence ID" value="GFQ67361.1"/>
    <property type="molecule type" value="Genomic_DNA"/>
</dbReference>
<dbReference type="InterPro" id="IPR029526">
    <property type="entry name" value="PGBD"/>
</dbReference>
<evidence type="ECO:0000259" key="1">
    <source>
        <dbReference type="Pfam" id="PF13843"/>
    </source>
</evidence>
<evidence type="ECO:0000313" key="2">
    <source>
        <dbReference type="EMBL" id="GFQ67361.1"/>
    </source>
</evidence>
<keyword evidence="3" id="KW-1185">Reference proteome</keyword>
<reference evidence="2" key="1">
    <citation type="submission" date="2020-07" db="EMBL/GenBank/DDBJ databases">
        <title>Multicomponent nature underlies the extraordinary mechanical properties of spider dragline silk.</title>
        <authorList>
            <person name="Kono N."/>
            <person name="Nakamura H."/>
            <person name="Mori M."/>
            <person name="Yoshida Y."/>
            <person name="Ohtoshi R."/>
            <person name="Malay A.D."/>
            <person name="Moran D.A.P."/>
            <person name="Tomita M."/>
            <person name="Numata K."/>
            <person name="Arakawa K."/>
        </authorList>
    </citation>
    <scope>NUCLEOTIDE SEQUENCE</scope>
</reference>
<feature type="domain" description="PiggyBac transposable element-derived protein" evidence="1">
    <location>
        <begin position="9"/>
        <end position="93"/>
    </location>
</feature>
<evidence type="ECO:0000313" key="3">
    <source>
        <dbReference type="Proteomes" id="UP000887116"/>
    </source>
</evidence>
<comment type="caution">
    <text evidence="2">The sequence shown here is derived from an EMBL/GenBank/DDBJ whole genome shotgun (WGS) entry which is preliminary data.</text>
</comment>
<dbReference type="PANTHER" id="PTHR46599:SF3">
    <property type="entry name" value="PIGGYBAC TRANSPOSABLE ELEMENT-DERIVED PROTEIN 4"/>
    <property type="match status" value="1"/>
</dbReference>
<dbReference type="Proteomes" id="UP000887116">
    <property type="component" value="Unassembled WGS sequence"/>
</dbReference>
<dbReference type="OrthoDB" id="6432197at2759"/>
<sequence length="113" mass="13442">MSEMCNGLLMKFLHFANNDVLDNDLDHNINLRKIREFHDLVVHKFKSVHVPKPNISVDESLIAFKGRLSWKQYIPQKRARFGIKLFQLCQSEKWLHLELLDIHGKMYCLPRKL</sequence>
<gene>
    <name evidence="2" type="primary">PGBD4_541</name>
    <name evidence="2" type="ORF">TNCT_118531</name>
</gene>
<dbReference type="PANTHER" id="PTHR46599">
    <property type="entry name" value="PIGGYBAC TRANSPOSABLE ELEMENT-DERIVED PROTEIN 4"/>
    <property type="match status" value="1"/>
</dbReference>